<evidence type="ECO:0000256" key="4">
    <source>
        <dbReference type="ARBA" id="ARBA00022679"/>
    </source>
</evidence>
<dbReference type="Pfam" id="PF00398">
    <property type="entry name" value="RrnaAD"/>
    <property type="match status" value="1"/>
</dbReference>
<keyword evidence="3 11" id="KW-0489">Methyltransferase</keyword>
<feature type="binding site" evidence="11">
    <location>
        <position position="33"/>
    </location>
    <ligand>
        <name>S-adenosyl-L-methionine</name>
        <dbReference type="ChEBI" id="CHEBI:59789"/>
    </ligand>
</feature>
<dbReference type="CDD" id="cd02440">
    <property type="entry name" value="AdoMet_MTases"/>
    <property type="match status" value="1"/>
</dbReference>
<proteinExistence type="inferred from homology"/>
<keyword evidence="9" id="KW-0496">Mitochondrion</keyword>
<accession>A0AA36G4V5</accession>
<evidence type="ECO:0000256" key="11">
    <source>
        <dbReference type="PROSITE-ProRule" id="PRU01026"/>
    </source>
</evidence>
<dbReference type="EMBL" id="CATQJA010002653">
    <property type="protein sequence ID" value="CAJ0578283.1"/>
    <property type="molecule type" value="Genomic_DNA"/>
</dbReference>
<evidence type="ECO:0000256" key="5">
    <source>
        <dbReference type="ARBA" id="ARBA00022691"/>
    </source>
</evidence>
<dbReference type="GO" id="GO:0003723">
    <property type="term" value="F:RNA binding"/>
    <property type="evidence" value="ECO:0007669"/>
    <property type="project" value="UniProtKB-UniRule"/>
</dbReference>
<keyword evidence="5 11" id="KW-0949">S-adenosyl-L-methionine</keyword>
<evidence type="ECO:0000256" key="9">
    <source>
        <dbReference type="ARBA" id="ARBA00023128"/>
    </source>
</evidence>
<dbReference type="AlphaFoldDB" id="A0AA36G4V5"/>
<feature type="domain" description="Ribosomal RNA adenine methylase transferase N-terminal" evidence="13">
    <location>
        <begin position="38"/>
        <end position="232"/>
    </location>
</feature>
<comment type="similarity">
    <text evidence="11 12">Belongs to the class I-like SAM-binding methyltransferase superfamily. rRNA adenine N(6)-methyltransferase family.</text>
</comment>
<keyword evidence="6 11" id="KW-0694">RNA-binding</keyword>
<feature type="binding site" evidence="11">
    <location>
        <position position="58"/>
    </location>
    <ligand>
        <name>S-adenosyl-L-methionine</name>
        <dbReference type="ChEBI" id="CHEBI:59789"/>
    </ligand>
</feature>
<dbReference type="GO" id="GO:0000179">
    <property type="term" value="F:rRNA (adenine-N6,N6-)-dimethyltransferase activity"/>
    <property type="evidence" value="ECO:0007669"/>
    <property type="project" value="UniProtKB-UniRule"/>
</dbReference>
<feature type="non-terminal residue" evidence="14">
    <location>
        <position position="1"/>
    </location>
</feature>
<evidence type="ECO:0000256" key="1">
    <source>
        <dbReference type="ARBA" id="ARBA00004173"/>
    </source>
</evidence>
<feature type="binding site" evidence="11">
    <location>
        <position position="106"/>
    </location>
    <ligand>
        <name>S-adenosyl-L-methionine</name>
        <dbReference type="ChEBI" id="CHEBI:59789"/>
    </ligand>
</feature>
<evidence type="ECO:0000256" key="10">
    <source>
        <dbReference type="ARBA" id="ARBA00023163"/>
    </source>
</evidence>
<comment type="caution">
    <text evidence="14">The sequence shown here is derived from an EMBL/GenBank/DDBJ whole genome shotgun (WGS) entry which is preliminary data.</text>
</comment>
<dbReference type="GO" id="GO:0006391">
    <property type="term" value="P:transcription initiation at mitochondrial promoter"/>
    <property type="evidence" value="ECO:0007669"/>
    <property type="project" value="TreeGrafter"/>
</dbReference>
<evidence type="ECO:0000256" key="6">
    <source>
        <dbReference type="ARBA" id="ARBA00022884"/>
    </source>
</evidence>
<dbReference type="EC" id="2.1.1.-" evidence="12"/>
<dbReference type="PANTHER" id="PTHR11727:SF17">
    <property type="entry name" value="DIMETHYLADENOSINE TRANSFERASE 1, MITOCHONDRIAL"/>
    <property type="match status" value="1"/>
</dbReference>
<evidence type="ECO:0000256" key="7">
    <source>
        <dbReference type="ARBA" id="ARBA00022946"/>
    </source>
</evidence>
<dbReference type="InterPro" id="IPR029063">
    <property type="entry name" value="SAM-dependent_MTases_sf"/>
</dbReference>
<dbReference type="FunFam" id="3.40.50.150:FF:000109">
    <property type="entry name" value="rRNA adenine N(6)-methyltransferase"/>
    <property type="match status" value="1"/>
</dbReference>
<dbReference type="Gene3D" id="3.40.50.150">
    <property type="entry name" value="Vaccinia Virus protein VP39"/>
    <property type="match status" value="1"/>
</dbReference>
<dbReference type="InterPro" id="IPR023165">
    <property type="entry name" value="rRNA_Ade_diMease-like_C"/>
</dbReference>
<gene>
    <name evidence="14" type="ORF">MSPICULIGERA_LOCUS16542</name>
</gene>
<evidence type="ECO:0000313" key="14">
    <source>
        <dbReference type="EMBL" id="CAJ0578283.1"/>
    </source>
</evidence>
<dbReference type="SUPFAM" id="SSF53335">
    <property type="entry name" value="S-adenosyl-L-methionine-dependent methyltransferases"/>
    <property type="match status" value="1"/>
</dbReference>
<evidence type="ECO:0000256" key="2">
    <source>
        <dbReference type="ARBA" id="ARBA00022552"/>
    </source>
</evidence>
<feature type="binding site" evidence="11">
    <location>
        <position position="80"/>
    </location>
    <ligand>
        <name>S-adenosyl-L-methionine</name>
        <dbReference type="ChEBI" id="CHEBI:59789"/>
    </ligand>
</feature>
<dbReference type="Proteomes" id="UP001177023">
    <property type="component" value="Unassembled WGS sequence"/>
</dbReference>
<evidence type="ECO:0000256" key="12">
    <source>
        <dbReference type="RuleBase" id="RU362106"/>
    </source>
</evidence>
<dbReference type="InterPro" id="IPR020598">
    <property type="entry name" value="rRNA_Ade_methylase_Trfase_N"/>
</dbReference>
<evidence type="ECO:0000256" key="3">
    <source>
        <dbReference type="ARBA" id="ARBA00022603"/>
    </source>
</evidence>
<name>A0AA36G4V5_9BILA</name>
<organism evidence="14 15">
    <name type="scientific">Mesorhabditis spiculigera</name>
    <dbReference type="NCBI Taxonomy" id="96644"/>
    <lineage>
        <taxon>Eukaryota</taxon>
        <taxon>Metazoa</taxon>
        <taxon>Ecdysozoa</taxon>
        <taxon>Nematoda</taxon>
        <taxon>Chromadorea</taxon>
        <taxon>Rhabditida</taxon>
        <taxon>Rhabditina</taxon>
        <taxon>Rhabditomorpha</taxon>
        <taxon>Rhabditoidea</taxon>
        <taxon>Rhabditidae</taxon>
        <taxon>Mesorhabditinae</taxon>
        <taxon>Mesorhabditis</taxon>
    </lineage>
</organism>
<dbReference type="GO" id="GO:0034246">
    <property type="term" value="F:mitochondrial transcription factor activity"/>
    <property type="evidence" value="ECO:0007669"/>
    <property type="project" value="TreeGrafter"/>
</dbReference>
<keyword evidence="8" id="KW-0805">Transcription regulation</keyword>
<reference evidence="14" key="1">
    <citation type="submission" date="2023-06" db="EMBL/GenBank/DDBJ databases">
        <authorList>
            <person name="Delattre M."/>
        </authorList>
    </citation>
    <scope>NUCLEOTIDE SEQUENCE</scope>
    <source>
        <strain evidence="14">AF72</strain>
    </source>
</reference>
<dbReference type="PANTHER" id="PTHR11727">
    <property type="entry name" value="DIMETHYLADENOSINE TRANSFERASE"/>
    <property type="match status" value="1"/>
</dbReference>
<keyword evidence="15" id="KW-1185">Reference proteome</keyword>
<dbReference type="SMART" id="SM00650">
    <property type="entry name" value="rADc"/>
    <property type="match status" value="1"/>
</dbReference>
<keyword evidence="7" id="KW-0809">Transit peptide</keyword>
<keyword evidence="10" id="KW-0804">Transcription</keyword>
<comment type="subcellular location">
    <subcellularLocation>
        <location evidence="1">Mitochondrion</location>
    </subcellularLocation>
</comment>
<keyword evidence="2 12" id="KW-0698">rRNA processing</keyword>
<evidence type="ECO:0000256" key="8">
    <source>
        <dbReference type="ARBA" id="ARBA00023015"/>
    </source>
</evidence>
<feature type="binding site" evidence="11">
    <location>
        <position position="139"/>
    </location>
    <ligand>
        <name>S-adenosyl-L-methionine</name>
        <dbReference type="ChEBI" id="CHEBI:59789"/>
    </ligand>
</feature>
<protein>
    <recommendedName>
        <fullName evidence="12">rRNA adenine N(6)-methyltransferase</fullName>
        <ecNumber evidence="12">2.1.1.-</ecNumber>
    </recommendedName>
</protein>
<keyword evidence="4 11" id="KW-0808">Transferase</keyword>
<dbReference type="Gene3D" id="1.10.8.100">
    <property type="entry name" value="Ribosomal RNA adenine dimethylase-like, domain 2"/>
    <property type="match status" value="1"/>
</dbReference>
<dbReference type="PROSITE" id="PS51689">
    <property type="entry name" value="SAM_RNA_A_N6_MT"/>
    <property type="match status" value="1"/>
</dbReference>
<sequence>MAASSRLPPLPALRDFIHLYKLRAKKVLSQNYLMDMNLTKKIVRLAGVRSGDWVCEVGPGPGGITRAILDAGVDRCDVVEIDQRMIPALRHVAEAAPGRLHITRGDVLKTEIGGMWEEAGFSGATAWSDEPPRAHIVGNLPFNIATPLIIKFLRDMSYRRGPWKYGRVPLTLTFQSEVAQRIISPIDCEARSRISIMSQYVAEPKLLFTISGKCFVPPPKVDVGVVRFTPRAVPLIGVAFEVIEKVARQVFHYRQKYGLKTLYPEEIAEEMAHEVLKETRIDPRTTSIKLGIEQYGHMAEVYERQCLSMPGLFPYDYVKPHLTVESLAQTEKALPPRQPFITQLPAEGISLKNFGLIS</sequence>
<evidence type="ECO:0000313" key="15">
    <source>
        <dbReference type="Proteomes" id="UP001177023"/>
    </source>
</evidence>
<dbReference type="FunFam" id="1.10.8.100:FF:000006">
    <property type="entry name" value="rRNA adenine N(6)-methyltransferase"/>
    <property type="match status" value="1"/>
</dbReference>
<evidence type="ECO:0000259" key="13">
    <source>
        <dbReference type="SMART" id="SM00650"/>
    </source>
</evidence>
<dbReference type="InterPro" id="IPR001737">
    <property type="entry name" value="KsgA/Erm"/>
</dbReference>
<feature type="binding site" evidence="11">
    <location>
        <position position="31"/>
    </location>
    <ligand>
        <name>S-adenosyl-L-methionine</name>
        <dbReference type="ChEBI" id="CHEBI:59789"/>
    </ligand>
</feature>
<dbReference type="GO" id="GO:0005759">
    <property type="term" value="C:mitochondrial matrix"/>
    <property type="evidence" value="ECO:0007669"/>
    <property type="project" value="TreeGrafter"/>
</dbReference>